<feature type="compositionally biased region" description="Basic and acidic residues" evidence="1">
    <location>
        <begin position="25"/>
        <end position="37"/>
    </location>
</feature>
<dbReference type="RefSeq" id="WP_378040387.1">
    <property type="nucleotide sequence ID" value="NZ_JBHLWH010000013.1"/>
</dbReference>
<proteinExistence type="predicted"/>
<feature type="region of interest" description="Disordered" evidence="1">
    <location>
        <begin position="1"/>
        <end position="37"/>
    </location>
</feature>
<evidence type="ECO:0000256" key="1">
    <source>
        <dbReference type="SAM" id="MobiDB-lite"/>
    </source>
</evidence>
<name>A0ABV6F2L8_9MICC</name>
<evidence type="ECO:0000313" key="2">
    <source>
        <dbReference type="EMBL" id="MFC0247755.1"/>
    </source>
</evidence>
<keyword evidence="3" id="KW-1185">Reference proteome</keyword>
<evidence type="ECO:0000313" key="3">
    <source>
        <dbReference type="Proteomes" id="UP001589766"/>
    </source>
</evidence>
<gene>
    <name evidence="2" type="ORF">ACFFIO_04505</name>
</gene>
<dbReference type="Pfam" id="PF20117">
    <property type="entry name" value="DUF6507"/>
    <property type="match status" value="1"/>
</dbReference>
<comment type="caution">
    <text evidence="2">The sequence shown here is derived from an EMBL/GenBank/DDBJ whole genome shotgun (WGS) entry which is preliminary data.</text>
</comment>
<sequence length="153" mass="16309">MPAGGGEGWEAHSVPTDPGEIVSRGLERGLRPGHRNSEDNVAIPDWTVYEGTAQTVVDNTLEQANEFDSLETTAGNAFEAAIGTCKSALITGALQSTHDEYIGKLITLAKWRGLNVGNEGQKIINAWVNGSETMAVDARHAMDDVVTSDEEAN</sequence>
<accession>A0ABV6F2L8</accession>
<organism evidence="2 3">
    <name type="scientific">Citricoccus parietis</name>
    <dbReference type="NCBI Taxonomy" id="592307"/>
    <lineage>
        <taxon>Bacteria</taxon>
        <taxon>Bacillati</taxon>
        <taxon>Actinomycetota</taxon>
        <taxon>Actinomycetes</taxon>
        <taxon>Micrococcales</taxon>
        <taxon>Micrococcaceae</taxon>
        <taxon>Citricoccus</taxon>
    </lineage>
</organism>
<dbReference type="InterPro" id="IPR045436">
    <property type="entry name" value="DUF6507"/>
</dbReference>
<reference evidence="2 3" key="1">
    <citation type="submission" date="2024-09" db="EMBL/GenBank/DDBJ databases">
        <authorList>
            <person name="Sun Q."/>
            <person name="Mori K."/>
        </authorList>
    </citation>
    <scope>NUCLEOTIDE SEQUENCE [LARGE SCALE GENOMIC DNA]</scope>
    <source>
        <strain evidence="2 3">CCM 7609</strain>
    </source>
</reference>
<dbReference type="EMBL" id="JBHLWH010000013">
    <property type="protein sequence ID" value="MFC0247755.1"/>
    <property type="molecule type" value="Genomic_DNA"/>
</dbReference>
<dbReference type="Proteomes" id="UP001589766">
    <property type="component" value="Unassembled WGS sequence"/>
</dbReference>
<protein>
    <submittedName>
        <fullName evidence="2">Uncharacterized protein</fullName>
    </submittedName>
</protein>